<evidence type="ECO:0000256" key="1">
    <source>
        <dbReference type="SAM" id="MobiDB-lite"/>
    </source>
</evidence>
<gene>
    <name evidence="2" type="ORF">AVDCRST_MAG79-2472</name>
</gene>
<reference evidence="2" key="1">
    <citation type="submission" date="2020-02" db="EMBL/GenBank/DDBJ databases">
        <authorList>
            <person name="Meier V. D."/>
        </authorList>
    </citation>
    <scope>NUCLEOTIDE SEQUENCE</scope>
    <source>
        <strain evidence="2">AVDCRST_MAG79</strain>
    </source>
</reference>
<proteinExistence type="predicted"/>
<dbReference type="EMBL" id="CADCWC010000373">
    <property type="protein sequence ID" value="CAA9548098.1"/>
    <property type="molecule type" value="Genomic_DNA"/>
</dbReference>
<sequence length="128" mass="14161">MDPEQERGDVPLEGFPPLPPDPHADEPSYDADEPVALSMRVAEGHAMPGVVELVVDPADDRPRWRVAAGDEEPEAALDVDARQATLGELVDVHPALEPLLLLDQPGRYTWDRGYQAFMTAEDHEDLDR</sequence>
<dbReference type="AlphaFoldDB" id="A0A6J4UF73"/>
<protein>
    <submittedName>
        <fullName evidence="2">Uncharacterized protein</fullName>
    </submittedName>
</protein>
<feature type="compositionally biased region" description="Basic and acidic residues" evidence="1">
    <location>
        <begin position="1"/>
        <end position="10"/>
    </location>
</feature>
<accession>A0A6J4UF73</accession>
<organism evidence="2">
    <name type="scientific">uncultured Thermoleophilia bacterium</name>
    <dbReference type="NCBI Taxonomy" id="1497501"/>
    <lineage>
        <taxon>Bacteria</taxon>
        <taxon>Bacillati</taxon>
        <taxon>Actinomycetota</taxon>
        <taxon>Thermoleophilia</taxon>
        <taxon>environmental samples</taxon>
    </lineage>
</organism>
<name>A0A6J4UF73_9ACTN</name>
<feature type="region of interest" description="Disordered" evidence="1">
    <location>
        <begin position="1"/>
        <end position="30"/>
    </location>
</feature>
<evidence type="ECO:0000313" key="2">
    <source>
        <dbReference type="EMBL" id="CAA9548098.1"/>
    </source>
</evidence>